<dbReference type="InterPro" id="IPR021145">
    <property type="entry name" value="Portal_protein_SPP1_Gp6-like"/>
</dbReference>
<gene>
    <name evidence="2" type="ORF">BTG_05540</name>
</gene>
<dbReference type="EMBL" id="CP003752">
    <property type="protein sequence ID" value="AFQ14600.1"/>
    <property type="molecule type" value="Genomic_DNA"/>
</dbReference>
<feature type="compositionally biased region" description="Low complexity" evidence="1">
    <location>
        <begin position="487"/>
        <end position="500"/>
    </location>
</feature>
<dbReference type="KEGG" id="bti:BTG_05540"/>
<evidence type="ECO:0008006" key="4">
    <source>
        <dbReference type="Google" id="ProtNLM"/>
    </source>
</evidence>
<evidence type="ECO:0000313" key="3">
    <source>
        <dbReference type="Proteomes" id="UP000005259"/>
    </source>
</evidence>
<dbReference type="InterPro" id="IPR006428">
    <property type="entry name" value="Portal_SPP1-type"/>
</dbReference>
<feature type="region of interest" description="Disordered" evidence="1">
    <location>
        <begin position="465"/>
        <end position="511"/>
    </location>
</feature>
<evidence type="ECO:0000256" key="1">
    <source>
        <dbReference type="SAM" id="MobiDB-lite"/>
    </source>
</evidence>
<evidence type="ECO:0000313" key="2">
    <source>
        <dbReference type="EMBL" id="AFQ14600.1"/>
    </source>
</evidence>
<reference evidence="2 3" key="1">
    <citation type="submission" date="2012-08" db="EMBL/GenBank/DDBJ databases">
        <authorList>
            <person name="Doggett N."/>
            <person name="Teshima H."/>
            <person name="Bruce D."/>
            <person name="Detter J.C."/>
            <person name="Johnson S.L."/>
            <person name="Han C."/>
        </authorList>
    </citation>
    <scope>NUCLEOTIDE SEQUENCE [LARGE SCALE GENOMIC DNA]</scope>
    <source>
        <strain evidence="2 3">HD-771</strain>
    </source>
</reference>
<protein>
    <recommendedName>
        <fullName evidence="4">Phage portal protein</fullName>
    </recommendedName>
</protein>
<sequence>MEENKTGFVFDENALHETEKGADLSSDNRIFNNHVMRPEFSAPRKYYLEKFDLEKIIEYIRTFSARQGEYLMLEKYFKGYHYIRDRYYTDLSKPNNRLSHNFPKVIVNTATSYFTGNPPQLKSTDIPTVDAVQEVYNYNDAHDITSELDRLSNLYGHAFEVHWREKEDGKTLHRFKYISPKNAMMFYSPEIDEKPVAFVSWIIEENEITKEKIYKIRIYDEKNFYDVDFTLKDNATNKPVVSKKDPHLFKGVPAVEFLNNEERRSSFEDVIDLIDAYNKVVSDTINDVEYWADSYLMLKEMSGTSSTDIAKMRRNRVLLVDGNGGDASFLNKQTNDKHIENIKDRLTQDIHKFSQVPNLHDEQFATNLSGSAIKWKMKDLEDKTSNKERKFQKSFRLRHKLILSTLGLLEKANDAAEIQVVMTRNIPANIIELAELAAKIPPGLFSNETLREQFPFAYNEEIEKKRIEAEKEKQLESEMGTNPFANPPNNGDNPPEGGDPTEPPKNEPPKE</sequence>
<proteinExistence type="predicted"/>
<dbReference type="AlphaFoldDB" id="A0A9W3NW68"/>
<accession>A0A9W3NW68</accession>
<dbReference type="Pfam" id="PF05133">
    <property type="entry name" value="SPP1_portal"/>
    <property type="match status" value="1"/>
</dbReference>
<dbReference type="Proteomes" id="UP000005259">
    <property type="component" value="Chromosome"/>
</dbReference>
<organism evidence="2 3">
    <name type="scientific">Bacillus thuringiensis HD-771</name>
    <dbReference type="NCBI Taxonomy" id="1218175"/>
    <lineage>
        <taxon>Bacteria</taxon>
        <taxon>Bacillati</taxon>
        <taxon>Bacillota</taxon>
        <taxon>Bacilli</taxon>
        <taxon>Bacillales</taxon>
        <taxon>Bacillaceae</taxon>
        <taxon>Bacillus</taxon>
        <taxon>Bacillus cereus group</taxon>
    </lineage>
</organism>
<feature type="compositionally biased region" description="Basic and acidic residues" evidence="1">
    <location>
        <begin position="502"/>
        <end position="511"/>
    </location>
</feature>
<name>A0A9W3NW68_BACTU</name>
<feature type="compositionally biased region" description="Basic and acidic residues" evidence="1">
    <location>
        <begin position="465"/>
        <end position="476"/>
    </location>
</feature>
<dbReference type="RefSeq" id="WP_000392173.1">
    <property type="nucleotide sequence ID" value="NC_018500.1"/>
</dbReference>
<dbReference type="NCBIfam" id="TIGR01538">
    <property type="entry name" value="portal_SPP1"/>
    <property type="match status" value="1"/>
</dbReference>